<dbReference type="Gene3D" id="2.60.40.3100">
    <property type="entry name" value="Arylsulphate sulphotransferase monomer, N-terminal domain"/>
    <property type="match status" value="1"/>
</dbReference>
<evidence type="ECO:0000259" key="1">
    <source>
        <dbReference type="Pfam" id="PF17425"/>
    </source>
</evidence>
<gene>
    <name evidence="2" type="ORF">CALFYP1_00283</name>
</gene>
<sequence length="511" mass="57058">MAIIYTGTVLAPANNQLAAWLKFQLDVPATFSYTVLKRTTSQTSVDFSFTSSELIDDTTTEIKIPVIGLYANYNNQVQVIFKNQAGNEIFNSTIQVSTRDQIYREATIFHLNIEQNDPAKFSSVWGNSWLMTTNCDGYDQNGDLRCYFAQPYRNQMLRTHDGYFYIGSDEDEHWYGRRFFKIDILGNEILEYDLRDSDGNLYANTHDLAWDSANNLYMIGNDIPDRSTSTMRQDAWILKFNEQSGKMIWAKNYTRAFDNASILNNSPTNDAHLNSLSWIPAGSENSEAIIVHTRSAGVTFGVSPEDGRILWTIDTGGFNPQFPADQSVINISTTGIGDNENGGHTVLVTSNSAFSSLTDYNAGKFVLSVFDNRSCITSDGQPVIRPIDADADAAKQYQTLEARVLFYAVDLTARTITKAAEPISLASARVPQVTDFMGAVFDHNDNYTIYTNHARSFFISDASGNFIATIYDLICSLDGYPEFPGECYRARLFASNELTALINVGFDTANN</sequence>
<name>A0A6N2WWD4_CITAM</name>
<reference evidence="2" key="1">
    <citation type="submission" date="2019-11" db="EMBL/GenBank/DDBJ databases">
        <authorList>
            <person name="Feng L."/>
        </authorList>
    </citation>
    <scope>NUCLEOTIDE SEQUENCE</scope>
    <source>
        <strain evidence="2">CAmalonaticusLFYP1</strain>
    </source>
</reference>
<keyword evidence="2" id="KW-0808">Transferase</keyword>
<evidence type="ECO:0000313" key="2">
    <source>
        <dbReference type="EMBL" id="VYT46184.1"/>
    </source>
</evidence>
<dbReference type="EMBL" id="CACRTI010000015">
    <property type="protein sequence ID" value="VYT46184.1"/>
    <property type="molecule type" value="Genomic_DNA"/>
</dbReference>
<dbReference type="AlphaFoldDB" id="A0A6N2WWD4"/>
<dbReference type="InterPro" id="IPR038477">
    <property type="entry name" value="ASST_N_sf"/>
</dbReference>
<accession>A0A6N2WWD4</accession>
<organism evidence="2">
    <name type="scientific">Citrobacter amalonaticus</name>
    <dbReference type="NCBI Taxonomy" id="35703"/>
    <lineage>
        <taxon>Bacteria</taxon>
        <taxon>Pseudomonadati</taxon>
        <taxon>Pseudomonadota</taxon>
        <taxon>Gammaproteobacteria</taxon>
        <taxon>Enterobacterales</taxon>
        <taxon>Enterobacteriaceae</taxon>
        <taxon>Citrobacter</taxon>
    </lineage>
</organism>
<dbReference type="RefSeq" id="WP_156595557.1">
    <property type="nucleotide sequence ID" value="NZ_CACRTI010000015.1"/>
</dbReference>
<protein>
    <submittedName>
        <fullName evidence="2">Arylsulfotransferase (ASST)</fullName>
    </submittedName>
</protein>
<proteinExistence type="predicted"/>
<dbReference type="GO" id="GO:0016740">
    <property type="term" value="F:transferase activity"/>
    <property type="evidence" value="ECO:0007669"/>
    <property type="project" value="UniProtKB-KW"/>
</dbReference>
<dbReference type="InterPro" id="IPR035391">
    <property type="entry name" value="Arylsulfotran_N"/>
</dbReference>
<dbReference type="Pfam" id="PF17425">
    <property type="entry name" value="Arylsulfotran_N"/>
    <property type="match status" value="1"/>
</dbReference>
<feature type="domain" description="Arylsulfotransferase N-terminal" evidence="1">
    <location>
        <begin position="15"/>
        <end position="98"/>
    </location>
</feature>